<dbReference type="RefSeq" id="WP_191153603.1">
    <property type="nucleotide sequence ID" value="NZ_JACWUN010000001.1"/>
</dbReference>
<accession>A0A8J6QVX0</accession>
<keyword evidence="2" id="KW-1185">Reference proteome</keyword>
<organism evidence="1 2">
    <name type="scientific">Pelovirga terrestris</name>
    <dbReference type="NCBI Taxonomy" id="2771352"/>
    <lineage>
        <taxon>Bacteria</taxon>
        <taxon>Pseudomonadati</taxon>
        <taxon>Thermodesulfobacteriota</taxon>
        <taxon>Desulfuromonadia</taxon>
        <taxon>Geobacterales</taxon>
        <taxon>Geobacteraceae</taxon>
        <taxon>Pelovirga</taxon>
    </lineage>
</organism>
<protein>
    <submittedName>
        <fullName evidence="1">GxxExxY protein</fullName>
    </submittedName>
</protein>
<dbReference type="EMBL" id="JACWUN010000001">
    <property type="protein sequence ID" value="MBD1399336.1"/>
    <property type="molecule type" value="Genomic_DNA"/>
</dbReference>
<dbReference type="AlphaFoldDB" id="A0A8J6QVX0"/>
<comment type="caution">
    <text evidence="1">The sequence shown here is derived from an EMBL/GenBank/DDBJ whole genome shotgun (WGS) entry which is preliminary data.</text>
</comment>
<sequence>MDHSDLTEKIIGCAYKVYNTMGSGFLETVYEKCFAIELQKAGVFAEFQKPVDVYYDNQHVGSYVVDVLVEDTTIVELKAVRTLTAAHEVQLVNYLAATGKTIGLLINFGENKVEVRRKVLRF</sequence>
<dbReference type="Proteomes" id="UP000632828">
    <property type="component" value="Unassembled WGS sequence"/>
</dbReference>
<gene>
    <name evidence="1" type="ORF">ICT70_01475</name>
</gene>
<evidence type="ECO:0000313" key="1">
    <source>
        <dbReference type="EMBL" id="MBD1399336.1"/>
    </source>
</evidence>
<dbReference type="InterPro" id="IPR026350">
    <property type="entry name" value="GxxExxY"/>
</dbReference>
<evidence type="ECO:0000313" key="2">
    <source>
        <dbReference type="Proteomes" id="UP000632828"/>
    </source>
</evidence>
<proteinExistence type="predicted"/>
<name>A0A8J6QVX0_9BACT</name>
<dbReference type="Pfam" id="PF13366">
    <property type="entry name" value="PDDEXK_3"/>
    <property type="match status" value="1"/>
</dbReference>
<reference evidence="1" key="1">
    <citation type="submission" date="2020-09" db="EMBL/GenBank/DDBJ databases">
        <title>Pelobacter alkaliphilus sp. nov., a novel anaerobic arsenate-reducing bacterium from terrestrial mud volcano.</title>
        <authorList>
            <person name="Khomyakova M.A."/>
            <person name="Merkel A.Y."/>
            <person name="Slobodkin A.I."/>
        </authorList>
    </citation>
    <scope>NUCLEOTIDE SEQUENCE</scope>
    <source>
        <strain evidence="1">M08fum</strain>
    </source>
</reference>
<dbReference type="NCBIfam" id="TIGR04256">
    <property type="entry name" value="GxxExxY"/>
    <property type="match status" value="1"/>
</dbReference>